<protein>
    <recommendedName>
        <fullName evidence="3">asparagine synthase (glutamine-hydrolyzing)</fullName>
        <ecNumber evidence="3">6.3.5.4</ecNumber>
    </recommendedName>
</protein>
<comment type="pathway">
    <text evidence="1">Amino-acid biosynthesis; L-asparagine biosynthesis; L-asparagine from L-aspartate (L-Gln route): step 1/1.</text>
</comment>
<dbReference type="InterPro" id="IPR001962">
    <property type="entry name" value="Asn_synthase"/>
</dbReference>
<keyword evidence="8" id="KW-0028">Amino-acid biosynthesis</keyword>
<feature type="site" description="Important for beta-aspartyl-AMP intermediate formation" evidence="10">
    <location>
        <position position="365"/>
    </location>
</feature>
<dbReference type="InterPro" id="IPR017932">
    <property type="entry name" value="GATase_2_dom"/>
</dbReference>
<dbReference type="SUPFAM" id="SSF56235">
    <property type="entry name" value="N-terminal nucleophile aminohydrolases (Ntn hydrolases)"/>
    <property type="match status" value="1"/>
</dbReference>
<evidence type="ECO:0000256" key="5">
    <source>
        <dbReference type="ARBA" id="ARBA00022840"/>
    </source>
</evidence>
<evidence type="ECO:0000256" key="1">
    <source>
        <dbReference type="ARBA" id="ARBA00005187"/>
    </source>
</evidence>
<dbReference type="Gene3D" id="3.60.20.10">
    <property type="entry name" value="Glutamine Phosphoribosylpyrophosphate, subunit 1, domain 1"/>
    <property type="match status" value="1"/>
</dbReference>
<dbReference type="NCBIfam" id="TIGR01536">
    <property type="entry name" value="asn_synth_AEB"/>
    <property type="match status" value="1"/>
</dbReference>
<dbReference type="GO" id="GO:0006529">
    <property type="term" value="P:asparagine biosynthetic process"/>
    <property type="evidence" value="ECO:0007669"/>
    <property type="project" value="UniProtKB-KW"/>
</dbReference>
<dbReference type="InterPro" id="IPR014729">
    <property type="entry name" value="Rossmann-like_a/b/a_fold"/>
</dbReference>
<comment type="catalytic activity">
    <reaction evidence="7">
        <text>L-aspartate + L-glutamine + ATP + H2O = L-asparagine + L-glutamate + AMP + diphosphate + H(+)</text>
        <dbReference type="Rhea" id="RHEA:12228"/>
        <dbReference type="ChEBI" id="CHEBI:15377"/>
        <dbReference type="ChEBI" id="CHEBI:15378"/>
        <dbReference type="ChEBI" id="CHEBI:29985"/>
        <dbReference type="ChEBI" id="CHEBI:29991"/>
        <dbReference type="ChEBI" id="CHEBI:30616"/>
        <dbReference type="ChEBI" id="CHEBI:33019"/>
        <dbReference type="ChEBI" id="CHEBI:58048"/>
        <dbReference type="ChEBI" id="CHEBI:58359"/>
        <dbReference type="ChEBI" id="CHEBI:456215"/>
        <dbReference type="EC" id="6.3.5.4"/>
    </reaction>
</comment>
<dbReference type="PANTHER" id="PTHR43284:SF1">
    <property type="entry name" value="ASPARAGINE SYNTHETASE"/>
    <property type="match status" value="1"/>
</dbReference>
<dbReference type="InterPro" id="IPR033738">
    <property type="entry name" value="AsnB_N"/>
</dbReference>
<evidence type="ECO:0000259" key="11">
    <source>
        <dbReference type="PROSITE" id="PS51278"/>
    </source>
</evidence>
<feature type="binding site" evidence="9">
    <location>
        <begin position="363"/>
        <end position="364"/>
    </location>
    <ligand>
        <name>ATP</name>
        <dbReference type="ChEBI" id="CHEBI:30616"/>
    </ligand>
</feature>
<dbReference type="EC" id="6.3.5.4" evidence="3"/>
<keyword evidence="13" id="KW-1185">Reference proteome</keyword>
<proteinExistence type="inferred from homology"/>
<dbReference type="GO" id="GO:0004066">
    <property type="term" value="F:asparagine synthase (glutamine-hydrolyzing) activity"/>
    <property type="evidence" value="ECO:0007669"/>
    <property type="project" value="UniProtKB-EC"/>
</dbReference>
<accession>A0A1I5AZ40</accession>
<dbReference type="PROSITE" id="PS51278">
    <property type="entry name" value="GATASE_TYPE_2"/>
    <property type="match status" value="1"/>
</dbReference>
<dbReference type="SUPFAM" id="SSF52402">
    <property type="entry name" value="Adenine nucleotide alpha hydrolases-like"/>
    <property type="match status" value="1"/>
</dbReference>
<dbReference type="OrthoDB" id="9763290at2"/>
<keyword evidence="8" id="KW-0061">Asparagine biosynthesis</keyword>
<comment type="similarity">
    <text evidence="2">Belongs to the asparagine synthetase family.</text>
</comment>
<dbReference type="InterPro" id="IPR051786">
    <property type="entry name" value="ASN_synthetase/amidase"/>
</dbReference>
<dbReference type="InterPro" id="IPR029055">
    <property type="entry name" value="Ntn_hydrolases_N"/>
</dbReference>
<dbReference type="CDD" id="cd01991">
    <property type="entry name" value="Asn_synthase_B_C"/>
    <property type="match status" value="1"/>
</dbReference>
<dbReference type="Pfam" id="PF13537">
    <property type="entry name" value="GATase_7"/>
    <property type="match status" value="1"/>
</dbReference>
<feature type="binding site" evidence="9">
    <location>
        <position position="290"/>
    </location>
    <ligand>
        <name>ATP</name>
        <dbReference type="ChEBI" id="CHEBI:30616"/>
    </ligand>
</feature>
<dbReference type="RefSeq" id="WP_092207279.1">
    <property type="nucleotide sequence ID" value="NZ_FOVN01000002.1"/>
</dbReference>
<dbReference type="PANTHER" id="PTHR43284">
    <property type="entry name" value="ASPARAGINE SYNTHETASE (GLUTAMINE-HYDROLYZING)"/>
    <property type="match status" value="1"/>
</dbReference>
<evidence type="ECO:0000256" key="10">
    <source>
        <dbReference type="PIRSR" id="PIRSR001589-3"/>
    </source>
</evidence>
<dbReference type="AlphaFoldDB" id="A0A1I5AZ40"/>
<dbReference type="GO" id="GO:0005524">
    <property type="term" value="F:ATP binding"/>
    <property type="evidence" value="ECO:0007669"/>
    <property type="project" value="UniProtKB-KW"/>
</dbReference>
<feature type="domain" description="Glutamine amidotransferase type-2" evidence="11">
    <location>
        <begin position="2"/>
        <end position="211"/>
    </location>
</feature>
<dbReference type="STRING" id="649333.SAMN04487989_102382"/>
<evidence type="ECO:0000313" key="13">
    <source>
        <dbReference type="Proteomes" id="UP000198705"/>
    </source>
</evidence>
<gene>
    <name evidence="12" type="ORF">SAMN04487989_102382</name>
</gene>
<evidence type="ECO:0000256" key="4">
    <source>
        <dbReference type="ARBA" id="ARBA00022741"/>
    </source>
</evidence>
<evidence type="ECO:0000256" key="3">
    <source>
        <dbReference type="ARBA" id="ARBA00012737"/>
    </source>
</evidence>
<keyword evidence="4 9" id="KW-0547">Nucleotide-binding</keyword>
<dbReference type="GO" id="GO:0005829">
    <property type="term" value="C:cytosol"/>
    <property type="evidence" value="ECO:0007669"/>
    <property type="project" value="TreeGrafter"/>
</dbReference>
<dbReference type="PIRSF" id="PIRSF001589">
    <property type="entry name" value="Asn_synthetase_glu-h"/>
    <property type="match status" value="1"/>
</dbReference>
<reference evidence="13" key="1">
    <citation type="submission" date="2016-10" db="EMBL/GenBank/DDBJ databases">
        <authorList>
            <person name="Varghese N."/>
            <person name="Submissions S."/>
        </authorList>
    </citation>
    <scope>NUCLEOTIDE SEQUENCE [LARGE SCALE GENOMIC DNA]</scope>
    <source>
        <strain evidence="13">DSM 23925</strain>
    </source>
</reference>
<feature type="binding site" evidence="9">
    <location>
        <position position="99"/>
    </location>
    <ligand>
        <name>L-glutamine</name>
        <dbReference type="ChEBI" id="CHEBI:58359"/>
    </ligand>
</feature>
<dbReference type="Gene3D" id="3.40.50.620">
    <property type="entry name" value="HUPs"/>
    <property type="match status" value="1"/>
</dbReference>
<dbReference type="CDD" id="cd00712">
    <property type="entry name" value="AsnB"/>
    <property type="match status" value="1"/>
</dbReference>
<evidence type="ECO:0000256" key="6">
    <source>
        <dbReference type="ARBA" id="ARBA00022962"/>
    </source>
</evidence>
<evidence type="ECO:0000256" key="2">
    <source>
        <dbReference type="ARBA" id="ARBA00005752"/>
    </source>
</evidence>
<keyword evidence="6 8" id="KW-0315">Glutamine amidotransferase</keyword>
<evidence type="ECO:0000256" key="8">
    <source>
        <dbReference type="PIRSR" id="PIRSR001589-1"/>
    </source>
</evidence>
<feature type="active site" description="For GATase activity" evidence="8">
    <location>
        <position position="2"/>
    </location>
</feature>
<dbReference type="Pfam" id="PF00733">
    <property type="entry name" value="Asn_synthase"/>
    <property type="match status" value="1"/>
</dbReference>
<keyword evidence="5 9" id="KW-0067">ATP-binding</keyword>
<organism evidence="12 13">
    <name type="scientific">Bizionia echini</name>
    <dbReference type="NCBI Taxonomy" id="649333"/>
    <lineage>
        <taxon>Bacteria</taxon>
        <taxon>Pseudomonadati</taxon>
        <taxon>Bacteroidota</taxon>
        <taxon>Flavobacteriia</taxon>
        <taxon>Flavobacteriales</taxon>
        <taxon>Flavobacteriaceae</taxon>
        <taxon>Bizionia</taxon>
    </lineage>
</organism>
<evidence type="ECO:0000313" key="12">
    <source>
        <dbReference type="EMBL" id="SFN67756.1"/>
    </source>
</evidence>
<evidence type="ECO:0000256" key="7">
    <source>
        <dbReference type="ARBA" id="ARBA00048741"/>
    </source>
</evidence>
<name>A0A1I5AZ40_9FLAO</name>
<evidence type="ECO:0000256" key="9">
    <source>
        <dbReference type="PIRSR" id="PIRSR001589-2"/>
    </source>
</evidence>
<dbReference type="EMBL" id="FOVN01000002">
    <property type="protein sequence ID" value="SFN67756.1"/>
    <property type="molecule type" value="Genomic_DNA"/>
</dbReference>
<dbReference type="InterPro" id="IPR006426">
    <property type="entry name" value="Asn_synth_AEB"/>
</dbReference>
<dbReference type="Proteomes" id="UP000198705">
    <property type="component" value="Unassembled WGS sequence"/>
</dbReference>
<sequence length="616" mass="71077">MCGIYGSTIEYSRKQVQDKLERTKFRGPDKLDFKFLGSSNKPVIFGHNRLAIIDIDERSNQPFTYNHTIHIVFNGEVYNFKVLKKQLESKGYQFNTTSDTEVICAAYLEYGEDCVNYLGGMFAFVIFDETKQKLFGARDRLGKKPFYYYLNEKQFEFASQISSIQMHHTNLTISNKAISYYLAWGAVPDPHSIFNEIKKLQAGHCFSLDLTSYNFKERPYWDVDTEVKNPYKGSYKEAITELDGLISNAVSTRLFADVPVGVFLSGGVDSSVVAALATKTTDSKVKTFSVKFNEKGFDESVYAKQVANHLQTDHHVIECNYNEGLDLIDNFTHYYDEPFADSSAIPSMLLAKHTRKKVTVALSGDGGDESFIGYERYKWMKQVNHLYNLPNFLRHTVAKTAGLAPHYKLKMIGKGLQYDDINSLYIASVTGVNMSWLKSDFDYTDVPEKKYLFHNDKNLYERLTDFDIKTYLNWDINTKVDRATMAYSLEARAPLMDHSIVEFAQSLPTAFKYNGNIQKRILKDVLYQYVPEKIFDRPKAGFTMPFAEWFKHELKEYVLSELDMASLREIPNIDADEVYKMIQQHMKGSWNRYPLIWKLLVLKKWLKTNGSGYTIQ</sequence>